<feature type="compositionally biased region" description="Polar residues" evidence="1">
    <location>
        <begin position="25"/>
        <end position="40"/>
    </location>
</feature>
<feature type="region of interest" description="Disordered" evidence="1">
    <location>
        <begin position="1"/>
        <end position="118"/>
    </location>
</feature>
<gene>
    <name evidence="2" type="ORF">Pcinc_035956</name>
</gene>
<proteinExistence type="predicted"/>
<dbReference type="EMBL" id="JAWQEG010005504">
    <property type="protein sequence ID" value="KAK3857809.1"/>
    <property type="molecule type" value="Genomic_DNA"/>
</dbReference>
<keyword evidence="3" id="KW-1185">Reference proteome</keyword>
<feature type="compositionally biased region" description="Low complexity" evidence="1">
    <location>
        <begin position="104"/>
        <end position="118"/>
    </location>
</feature>
<name>A0AAE1BYP6_PETCI</name>
<dbReference type="Proteomes" id="UP001286313">
    <property type="component" value="Unassembled WGS sequence"/>
</dbReference>
<organism evidence="2 3">
    <name type="scientific">Petrolisthes cinctipes</name>
    <name type="common">Flat porcelain crab</name>
    <dbReference type="NCBI Taxonomy" id="88211"/>
    <lineage>
        <taxon>Eukaryota</taxon>
        <taxon>Metazoa</taxon>
        <taxon>Ecdysozoa</taxon>
        <taxon>Arthropoda</taxon>
        <taxon>Crustacea</taxon>
        <taxon>Multicrustacea</taxon>
        <taxon>Malacostraca</taxon>
        <taxon>Eumalacostraca</taxon>
        <taxon>Eucarida</taxon>
        <taxon>Decapoda</taxon>
        <taxon>Pleocyemata</taxon>
        <taxon>Anomura</taxon>
        <taxon>Galatheoidea</taxon>
        <taxon>Porcellanidae</taxon>
        <taxon>Petrolisthes</taxon>
    </lineage>
</organism>
<reference evidence="2" key="1">
    <citation type="submission" date="2023-10" db="EMBL/GenBank/DDBJ databases">
        <title>Genome assemblies of two species of porcelain crab, Petrolisthes cinctipes and Petrolisthes manimaculis (Anomura: Porcellanidae).</title>
        <authorList>
            <person name="Angst P."/>
        </authorList>
    </citation>
    <scope>NUCLEOTIDE SEQUENCE</scope>
    <source>
        <strain evidence="2">PB745_01</strain>
        <tissue evidence="2">Gill</tissue>
    </source>
</reference>
<feature type="compositionally biased region" description="Basic and acidic residues" evidence="1">
    <location>
        <begin position="1"/>
        <end position="16"/>
    </location>
</feature>
<feature type="non-terminal residue" evidence="2">
    <location>
        <position position="1"/>
    </location>
</feature>
<sequence length="118" mass="12827">GSSKRIKMESGEEDSHGATSEDGDSTQQRPHHPTTSTTAGPPQPATCRLQPTPTTPLLHRLSTPLRRTPLQHTPRPPCRSWALLSASLNQVTQSSPPRHHHTPLPHSLTHSLTPANLP</sequence>
<accession>A0AAE1BYP6</accession>
<evidence type="ECO:0000313" key="2">
    <source>
        <dbReference type="EMBL" id="KAK3857809.1"/>
    </source>
</evidence>
<evidence type="ECO:0000256" key="1">
    <source>
        <dbReference type="SAM" id="MobiDB-lite"/>
    </source>
</evidence>
<dbReference type="AlphaFoldDB" id="A0AAE1BYP6"/>
<protein>
    <submittedName>
        <fullName evidence="2">Uncharacterized protein</fullName>
    </submittedName>
</protein>
<comment type="caution">
    <text evidence="2">The sequence shown here is derived from an EMBL/GenBank/DDBJ whole genome shotgun (WGS) entry which is preliminary data.</text>
</comment>
<evidence type="ECO:0000313" key="3">
    <source>
        <dbReference type="Proteomes" id="UP001286313"/>
    </source>
</evidence>